<dbReference type="EMBL" id="JAJAGQ010000016">
    <property type="protein sequence ID" value="KAJ8539611.1"/>
    <property type="molecule type" value="Genomic_DNA"/>
</dbReference>
<organism evidence="1 2">
    <name type="scientific">Anisodus acutangulus</name>
    <dbReference type="NCBI Taxonomy" id="402998"/>
    <lineage>
        <taxon>Eukaryota</taxon>
        <taxon>Viridiplantae</taxon>
        <taxon>Streptophyta</taxon>
        <taxon>Embryophyta</taxon>
        <taxon>Tracheophyta</taxon>
        <taxon>Spermatophyta</taxon>
        <taxon>Magnoliopsida</taxon>
        <taxon>eudicotyledons</taxon>
        <taxon>Gunneridae</taxon>
        <taxon>Pentapetalae</taxon>
        <taxon>asterids</taxon>
        <taxon>lamiids</taxon>
        <taxon>Solanales</taxon>
        <taxon>Solanaceae</taxon>
        <taxon>Solanoideae</taxon>
        <taxon>Hyoscyameae</taxon>
        <taxon>Anisodus</taxon>
    </lineage>
</organism>
<dbReference type="Proteomes" id="UP001152561">
    <property type="component" value="Unassembled WGS sequence"/>
</dbReference>
<name>A0A9Q1LPP1_9SOLA</name>
<dbReference type="AlphaFoldDB" id="A0A9Q1LPP1"/>
<keyword evidence="2" id="KW-1185">Reference proteome</keyword>
<protein>
    <submittedName>
        <fullName evidence="1">Uncharacterized protein</fullName>
    </submittedName>
</protein>
<accession>A0A9Q1LPP1</accession>
<proteinExistence type="predicted"/>
<sequence length="70" mass="8203">MRVSGIRKPFVNPITQLPLLFLKTPPIPYTPGLPPAKTWGNTWNFENRRFTWTRPPSRTSHYSQHKENLS</sequence>
<evidence type="ECO:0000313" key="2">
    <source>
        <dbReference type="Proteomes" id="UP001152561"/>
    </source>
</evidence>
<reference evidence="2" key="1">
    <citation type="journal article" date="2023" name="Proc. Natl. Acad. Sci. U.S.A.">
        <title>Genomic and structural basis for evolution of tropane alkaloid biosynthesis.</title>
        <authorList>
            <person name="Wanga Y.-J."/>
            <person name="Taina T."/>
            <person name="Yua J.-Y."/>
            <person name="Lia J."/>
            <person name="Xua B."/>
            <person name="Chenc J."/>
            <person name="D'Auriad J.C."/>
            <person name="Huanga J.-P."/>
            <person name="Huanga S.-X."/>
        </authorList>
    </citation>
    <scope>NUCLEOTIDE SEQUENCE [LARGE SCALE GENOMIC DNA]</scope>
    <source>
        <strain evidence="2">cv. KIB-2019</strain>
    </source>
</reference>
<evidence type="ECO:0000313" key="1">
    <source>
        <dbReference type="EMBL" id="KAJ8539611.1"/>
    </source>
</evidence>
<comment type="caution">
    <text evidence="1">The sequence shown here is derived from an EMBL/GenBank/DDBJ whole genome shotgun (WGS) entry which is preliminary data.</text>
</comment>
<gene>
    <name evidence="1" type="ORF">K7X08_013863</name>
</gene>